<keyword evidence="5" id="KW-0032">Aminotransferase</keyword>
<organism evidence="12 13">
    <name type="scientific">Agrocybe chaxingu</name>
    <dbReference type="NCBI Taxonomy" id="84603"/>
    <lineage>
        <taxon>Eukaryota</taxon>
        <taxon>Fungi</taxon>
        <taxon>Dikarya</taxon>
        <taxon>Basidiomycota</taxon>
        <taxon>Agaricomycotina</taxon>
        <taxon>Agaricomycetes</taxon>
        <taxon>Agaricomycetidae</taxon>
        <taxon>Agaricales</taxon>
        <taxon>Agaricineae</taxon>
        <taxon>Strophariaceae</taxon>
        <taxon>Agrocybe</taxon>
    </lineage>
</organism>
<dbReference type="GO" id="GO:0005737">
    <property type="term" value="C:cytoplasm"/>
    <property type="evidence" value="ECO:0007669"/>
    <property type="project" value="TreeGrafter"/>
</dbReference>
<evidence type="ECO:0000256" key="3">
    <source>
        <dbReference type="ARBA" id="ARBA00006904"/>
    </source>
</evidence>
<evidence type="ECO:0000256" key="8">
    <source>
        <dbReference type="ARBA" id="ARBA00022898"/>
    </source>
</evidence>
<comment type="caution">
    <text evidence="12">The sequence shown here is derived from an EMBL/GenBank/DDBJ whole genome shotgun (WGS) entry which is preliminary data.</text>
</comment>
<accession>A0A9W8JYX4</accession>
<comment type="catalytic activity">
    <reaction evidence="11">
        <text>O-phospho-L-serine + 2-oxoglutarate = 3-phosphooxypyruvate + L-glutamate</text>
        <dbReference type="Rhea" id="RHEA:14329"/>
        <dbReference type="ChEBI" id="CHEBI:16810"/>
        <dbReference type="ChEBI" id="CHEBI:18110"/>
        <dbReference type="ChEBI" id="CHEBI:29985"/>
        <dbReference type="ChEBI" id="CHEBI:57524"/>
        <dbReference type="EC" id="2.6.1.52"/>
    </reaction>
</comment>
<dbReference type="GO" id="GO:0030170">
    <property type="term" value="F:pyridoxal phosphate binding"/>
    <property type="evidence" value="ECO:0007669"/>
    <property type="project" value="TreeGrafter"/>
</dbReference>
<evidence type="ECO:0000256" key="9">
    <source>
        <dbReference type="ARBA" id="ARBA00023299"/>
    </source>
</evidence>
<evidence type="ECO:0000256" key="2">
    <source>
        <dbReference type="ARBA" id="ARBA00005099"/>
    </source>
</evidence>
<keyword evidence="6" id="KW-0028">Amino-acid biosynthesis</keyword>
<dbReference type="FunFam" id="3.90.1150.10:FF:000006">
    <property type="entry name" value="Phosphoserine aminotransferase"/>
    <property type="match status" value="1"/>
</dbReference>
<evidence type="ECO:0000256" key="11">
    <source>
        <dbReference type="ARBA" id="ARBA00049007"/>
    </source>
</evidence>
<evidence type="ECO:0000256" key="1">
    <source>
        <dbReference type="ARBA" id="ARBA00001933"/>
    </source>
</evidence>
<dbReference type="SUPFAM" id="SSF53383">
    <property type="entry name" value="PLP-dependent transferases"/>
    <property type="match status" value="1"/>
</dbReference>
<dbReference type="InterPro" id="IPR015424">
    <property type="entry name" value="PyrdxlP-dep_Trfase"/>
</dbReference>
<comment type="similarity">
    <text evidence="3">Belongs to the class-V pyridoxal-phosphate-dependent aminotransferase family. SerC subfamily.</text>
</comment>
<dbReference type="InterPro" id="IPR022278">
    <property type="entry name" value="Pser_aminoTfrase"/>
</dbReference>
<evidence type="ECO:0000256" key="4">
    <source>
        <dbReference type="ARBA" id="ARBA00013030"/>
    </source>
</evidence>
<dbReference type="OrthoDB" id="1703350at2759"/>
<evidence type="ECO:0000313" key="13">
    <source>
        <dbReference type="Proteomes" id="UP001148786"/>
    </source>
</evidence>
<evidence type="ECO:0000256" key="6">
    <source>
        <dbReference type="ARBA" id="ARBA00022605"/>
    </source>
</evidence>
<dbReference type="GO" id="GO:0006564">
    <property type="term" value="P:L-serine biosynthetic process"/>
    <property type="evidence" value="ECO:0007669"/>
    <property type="project" value="UniProtKB-KW"/>
</dbReference>
<dbReference type="AlphaFoldDB" id="A0A9W8JYX4"/>
<keyword evidence="13" id="KW-1185">Reference proteome</keyword>
<dbReference type="Proteomes" id="UP001148786">
    <property type="component" value="Unassembled WGS sequence"/>
</dbReference>
<comment type="cofactor">
    <cofactor evidence="1">
        <name>pyridoxal 5'-phosphate</name>
        <dbReference type="ChEBI" id="CHEBI:597326"/>
    </cofactor>
</comment>
<comment type="pathway">
    <text evidence="2">Amino-acid biosynthesis; L-serine biosynthesis; L-serine from 3-phospho-D-glycerate: step 2/3.</text>
</comment>
<dbReference type="Gene3D" id="3.90.1150.10">
    <property type="entry name" value="Aspartate Aminotransferase, domain 1"/>
    <property type="match status" value="1"/>
</dbReference>
<dbReference type="PANTHER" id="PTHR43247:SF1">
    <property type="entry name" value="PHOSPHOSERINE AMINOTRANSFERASE"/>
    <property type="match status" value="1"/>
</dbReference>
<dbReference type="EMBL" id="JANKHO010000480">
    <property type="protein sequence ID" value="KAJ3509399.1"/>
    <property type="molecule type" value="Genomic_DNA"/>
</dbReference>
<comment type="catalytic activity">
    <reaction evidence="10">
        <text>4-(phosphooxy)-L-threonine + 2-oxoglutarate = (R)-3-hydroxy-2-oxo-4-phosphooxybutanoate + L-glutamate</text>
        <dbReference type="Rhea" id="RHEA:16573"/>
        <dbReference type="ChEBI" id="CHEBI:16810"/>
        <dbReference type="ChEBI" id="CHEBI:29985"/>
        <dbReference type="ChEBI" id="CHEBI:58452"/>
        <dbReference type="ChEBI" id="CHEBI:58538"/>
        <dbReference type="EC" id="2.6.1.52"/>
    </reaction>
</comment>
<dbReference type="InterPro" id="IPR015422">
    <property type="entry name" value="PyrdxlP-dep_Trfase_small"/>
</dbReference>
<reference evidence="12" key="1">
    <citation type="submission" date="2022-07" db="EMBL/GenBank/DDBJ databases">
        <title>Genome Sequence of Agrocybe chaxingu.</title>
        <authorList>
            <person name="Buettner E."/>
        </authorList>
    </citation>
    <scope>NUCLEOTIDE SEQUENCE</scope>
    <source>
        <strain evidence="12">MP-N11</strain>
    </source>
</reference>
<evidence type="ECO:0000256" key="7">
    <source>
        <dbReference type="ARBA" id="ARBA00022679"/>
    </source>
</evidence>
<keyword evidence="7" id="KW-0808">Transferase</keyword>
<keyword evidence="8" id="KW-0663">Pyridoxal phosphate</keyword>
<dbReference type="EC" id="2.6.1.52" evidence="4"/>
<gene>
    <name evidence="12" type="ORF">NLJ89_g5239</name>
</gene>
<dbReference type="PANTHER" id="PTHR43247">
    <property type="entry name" value="PHOSPHOSERINE AMINOTRANSFERASE"/>
    <property type="match status" value="1"/>
</dbReference>
<proteinExistence type="inferred from homology"/>
<evidence type="ECO:0000313" key="12">
    <source>
        <dbReference type="EMBL" id="KAJ3509399.1"/>
    </source>
</evidence>
<evidence type="ECO:0000256" key="5">
    <source>
        <dbReference type="ARBA" id="ARBA00022576"/>
    </source>
</evidence>
<protein>
    <recommendedName>
        <fullName evidence="4">phosphoserine transaminase</fullName>
        <ecNumber evidence="4">2.6.1.52</ecNumber>
    </recommendedName>
</protein>
<sequence>MPNTPPVFSVYVTGLVLKRNKELGGTRYYEEVNRRKKDKVYGVVREGEAKGVLKGHVKEGSGSWMNVVFVVLGEGAEARFLKGAEERGMNGLKGHRSVGGIRVSLYNAITEEQVDKLVAYIREFIQQEPGVPPTLPSETL</sequence>
<keyword evidence="9" id="KW-0718">Serine biosynthesis</keyword>
<evidence type="ECO:0000256" key="10">
    <source>
        <dbReference type="ARBA" id="ARBA00047630"/>
    </source>
</evidence>
<dbReference type="GO" id="GO:0004648">
    <property type="term" value="F:O-phospho-L-serine:2-oxoglutarate aminotransferase activity"/>
    <property type="evidence" value="ECO:0007669"/>
    <property type="project" value="UniProtKB-EC"/>
</dbReference>
<name>A0A9W8JYX4_9AGAR</name>